<protein>
    <submittedName>
        <fullName evidence="1">Uncharacterized protein</fullName>
    </submittedName>
</protein>
<reference evidence="1" key="1">
    <citation type="submission" date="2021-02" db="EMBL/GenBank/DDBJ databases">
        <authorList>
            <person name="Nowell W R."/>
        </authorList>
    </citation>
    <scope>NUCLEOTIDE SEQUENCE</scope>
</reference>
<proteinExistence type="predicted"/>
<gene>
    <name evidence="1" type="ORF">SRO942_LOCUS51342</name>
</gene>
<name>A0A8S3A5X8_9BILA</name>
<evidence type="ECO:0000313" key="2">
    <source>
        <dbReference type="Proteomes" id="UP000681722"/>
    </source>
</evidence>
<dbReference type="Proteomes" id="UP000681722">
    <property type="component" value="Unassembled WGS sequence"/>
</dbReference>
<comment type="caution">
    <text evidence="1">The sequence shown here is derived from an EMBL/GenBank/DDBJ whole genome shotgun (WGS) entry which is preliminary data.</text>
</comment>
<sequence length="68" mass="7955">MLDWLKSDFEELDLQAKETAAIKRNSQTTQSQSSINLWDQLENSVLDGLNEEEVQEQFDEDAWTHLEL</sequence>
<organism evidence="1 2">
    <name type="scientific">Didymodactylos carnosus</name>
    <dbReference type="NCBI Taxonomy" id="1234261"/>
    <lineage>
        <taxon>Eukaryota</taxon>
        <taxon>Metazoa</taxon>
        <taxon>Spiralia</taxon>
        <taxon>Gnathifera</taxon>
        <taxon>Rotifera</taxon>
        <taxon>Eurotatoria</taxon>
        <taxon>Bdelloidea</taxon>
        <taxon>Philodinida</taxon>
        <taxon>Philodinidae</taxon>
        <taxon>Didymodactylos</taxon>
    </lineage>
</organism>
<dbReference type="EMBL" id="CAJOBC010160731">
    <property type="protein sequence ID" value="CAF4696987.1"/>
    <property type="molecule type" value="Genomic_DNA"/>
</dbReference>
<evidence type="ECO:0000313" key="1">
    <source>
        <dbReference type="EMBL" id="CAF4696987.1"/>
    </source>
</evidence>
<dbReference type="AlphaFoldDB" id="A0A8S3A5X8"/>
<accession>A0A8S3A5X8</accession>